<dbReference type="Proteomes" id="UP000887574">
    <property type="component" value="Unplaced"/>
</dbReference>
<dbReference type="GO" id="GO:0005975">
    <property type="term" value="P:carbohydrate metabolic process"/>
    <property type="evidence" value="ECO:0007669"/>
    <property type="project" value="InterPro"/>
</dbReference>
<dbReference type="AlphaFoldDB" id="A0A915DEY3"/>
<dbReference type="Pfam" id="PF00128">
    <property type="entry name" value="Alpha-amylase"/>
    <property type="match status" value="1"/>
</dbReference>
<dbReference type="EC" id="3.2.1.20" evidence="2"/>
<evidence type="ECO:0000256" key="1">
    <source>
        <dbReference type="ARBA" id="ARBA00001657"/>
    </source>
</evidence>
<keyword evidence="3" id="KW-0812">Transmembrane</keyword>
<dbReference type="InterPro" id="IPR045857">
    <property type="entry name" value="O16G_dom_2"/>
</dbReference>
<dbReference type="InterPro" id="IPR031984">
    <property type="entry name" value="SLC3A2_N"/>
</dbReference>
<protein>
    <recommendedName>
        <fullName evidence="2">alpha-glucosidase</fullName>
        <ecNumber evidence="2">3.2.1.20</ecNumber>
    </recommendedName>
</protein>
<evidence type="ECO:0000313" key="6">
    <source>
        <dbReference type="WBParaSite" id="jg18532"/>
    </source>
</evidence>
<comment type="catalytic activity">
    <reaction evidence="1">
        <text>Hydrolysis of terminal, non-reducing (1-&gt;4)-linked alpha-D-glucose residues with release of alpha-D-glucose.</text>
        <dbReference type="EC" id="3.2.1.20"/>
    </reaction>
</comment>
<organism evidence="5 6">
    <name type="scientific">Ditylenchus dipsaci</name>
    <dbReference type="NCBI Taxonomy" id="166011"/>
    <lineage>
        <taxon>Eukaryota</taxon>
        <taxon>Metazoa</taxon>
        <taxon>Ecdysozoa</taxon>
        <taxon>Nematoda</taxon>
        <taxon>Chromadorea</taxon>
        <taxon>Rhabditida</taxon>
        <taxon>Tylenchina</taxon>
        <taxon>Tylenchomorpha</taxon>
        <taxon>Sphaerularioidea</taxon>
        <taxon>Anguinidae</taxon>
        <taxon>Anguininae</taxon>
        <taxon>Ditylenchus</taxon>
    </lineage>
</organism>
<keyword evidence="3" id="KW-1133">Transmembrane helix</keyword>
<dbReference type="Gene3D" id="3.90.400.10">
    <property type="entry name" value="Oligo-1,6-glucosidase, Domain 2"/>
    <property type="match status" value="1"/>
</dbReference>
<reference evidence="6" key="1">
    <citation type="submission" date="2022-11" db="UniProtKB">
        <authorList>
            <consortium name="WormBaseParasite"/>
        </authorList>
    </citation>
    <scope>IDENTIFICATION</scope>
</reference>
<evidence type="ECO:0000256" key="3">
    <source>
        <dbReference type="SAM" id="Phobius"/>
    </source>
</evidence>
<dbReference type="SUPFAM" id="SSF51445">
    <property type="entry name" value="(Trans)glycosidases"/>
    <property type="match status" value="1"/>
</dbReference>
<dbReference type="PANTHER" id="PTHR10357:SF230">
    <property type="entry name" value="GLYCOSYL HYDROLASE FAMILY 13 CATALYTIC DOMAIN-CONTAINING PROTEIN"/>
    <property type="match status" value="1"/>
</dbReference>
<dbReference type="WBParaSite" id="jg18532">
    <property type="protein sequence ID" value="jg18532"/>
    <property type="gene ID" value="jg18532"/>
</dbReference>
<keyword evidence="5" id="KW-1185">Reference proteome</keyword>
<name>A0A915DEY3_9BILA</name>
<dbReference type="Pfam" id="PF16028">
    <property type="entry name" value="SLC3A2_N"/>
    <property type="match status" value="1"/>
</dbReference>
<dbReference type="SMART" id="SM00642">
    <property type="entry name" value="Aamy"/>
    <property type="match status" value="1"/>
</dbReference>
<evidence type="ECO:0000313" key="5">
    <source>
        <dbReference type="Proteomes" id="UP000887574"/>
    </source>
</evidence>
<accession>A0A915DEY3</accession>
<sequence>MSSPGLDVLDRIRVELIQNSNVLADITGRLERGYKSDSYIFAIENNAIPLQKRHFEDVTITSSELLICNSHLGTLNAEQLDKYRDDPFWKRLRWSLLIGFWLVWILLIFTALFMVFSSPKCAEYVSRKWWETGVFYEIWTNSFQDSNGDGYGDLKGVQARLNELRKIGVNTIFPRQFLDTEESGVGAQNFVGIEPSIGSIKDAIELIEEAQSRDFHAVIDFPLIVTSITHKWFRRSAAASLPENVGYASFYYWRRNAQASEYVTEYQNSTVSYFHVKNRPDLPVLNWYSSNVSLALKNALSFWIDRGVDGFHLSSIEYLHRSIDGLDPEWDGILAVIKEITSFISGYAKESMVAKEKDIFIFASPENTKEEYKNRLVKDGGLSAVVNTELTQVALKNKICYESENSVAGCVNEILSDLLLFHAANRLQHIWPMWITGNSFTSRLATRVGSRNHGELITMLQLILPGTNIFYYGEEIGLRDVADNLEFPQRAHNFLLQYIMTIKFQLHDSRLARLRARSDLLLFGRTYITKVMNHGFCLCRYLMSEDNSTYTQVLVAVVNFGKTTQKQSLLDLPPFQNNEFDKSVAEVVVVGSTSDSYCPYQKIDISKRDITLKADEGVVFMIS</sequence>
<dbReference type="InterPro" id="IPR006047">
    <property type="entry name" value="GH13_cat_dom"/>
</dbReference>
<evidence type="ECO:0000259" key="4">
    <source>
        <dbReference type="SMART" id="SM00642"/>
    </source>
</evidence>
<dbReference type="PANTHER" id="PTHR10357">
    <property type="entry name" value="ALPHA-AMYLASE FAMILY MEMBER"/>
    <property type="match status" value="1"/>
</dbReference>
<dbReference type="Gene3D" id="3.20.20.80">
    <property type="entry name" value="Glycosidases"/>
    <property type="match status" value="1"/>
</dbReference>
<dbReference type="InterPro" id="IPR017853">
    <property type="entry name" value="GH"/>
</dbReference>
<dbReference type="GO" id="GO:0004558">
    <property type="term" value="F:alpha-1,4-glucosidase activity"/>
    <property type="evidence" value="ECO:0007669"/>
    <property type="project" value="UniProtKB-EC"/>
</dbReference>
<feature type="domain" description="Glycosyl hydrolase family 13 catalytic" evidence="4">
    <location>
        <begin position="137"/>
        <end position="515"/>
    </location>
</feature>
<keyword evidence="3" id="KW-0472">Membrane</keyword>
<proteinExistence type="predicted"/>
<feature type="transmembrane region" description="Helical" evidence="3">
    <location>
        <begin position="94"/>
        <end position="116"/>
    </location>
</feature>
<evidence type="ECO:0000256" key="2">
    <source>
        <dbReference type="ARBA" id="ARBA00012741"/>
    </source>
</evidence>